<feature type="non-terminal residue" evidence="2">
    <location>
        <position position="1"/>
    </location>
</feature>
<name>A0A1E1WUL4_PECGO</name>
<feature type="region of interest" description="Disordered" evidence="1">
    <location>
        <begin position="110"/>
        <end position="178"/>
    </location>
</feature>
<evidence type="ECO:0000256" key="1">
    <source>
        <dbReference type="SAM" id="MobiDB-lite"/>
    </source>
</evidence>
<feature type="compositionally biased region" description="Acidic residues" evidence="1">
    <location>
        <begin position="134"/>
        <end position="145"/>
    </location>
</feature>
<dbReference type="OrthoDB" id="7488133at2759"/>
<accession>A0A1E1WUL4</accession>
<proteinExistence type="predicted"/>
<feature type="non-terminal residue" evidence="2">
    <location>
        <position position="178"/>
    </location>
</feature>
<sequence>QELEVSSPRWSNLGGTPNNDKVHRVPPLLLGGQSIQPVVTLSRTLVHRSVTRSPNQSSGVTHRALPMHMLQDVYIPLTRIDAADLPAGNLNAEEERDTSTDNLELEVSNEQMAEDSQNLASIDDLEESRGLEAVAEEDVEPEDEPQTPPRITSRNENPLEGPSWLLDVSEPQPVARGR</sequence>
<dbReference type="AlphaFoldDB" id="A0A1E1WUL4"/>
<reference evidence="2" key="1">
    <citation type="submission" date="2015-09" db="EMBL/GenBank/DDBJ databases">
        <title>De novo assembly of Pectinophora gossypiella (Pink Bollworm) gut transcriptome.</title>
        <authorList>
            <person name="Tassone E.E."/>
        </authorList>
    </citation>
    <scope>NUCLEOTIDE SEQUENCE</scope>
</reference>
<gene>
    <name evidence="2" type="ORF">g.5604</name>
</gene>
<organism evidence="2">
    <name type="scientific">Pectinophora gossypiella</name>
    <name type="common">Cotton pink bollworm</name>
    <name type="synonym">Depressaria gossypiella</name>
    <dbReference type="NCBI Taxonomy" id="13191"/>
    <lineage>
        <taxon>Eukaryota</taxon>
        <taxon>Metazoa</taxon>
        <taxon>Ecdysozoa</taxon>
        <taxon>Arthropoda</taxon>
        <taxon>Hexapoda</taxon>
        <taxon>Insecta</taxon>
        <taxon>Pterygota</taxon>
        <taxon>Neoptera</taxon>
        <taxon>Endopterygota</taxon>
        <taxon>Lepidoptera</taxon>
        <taxon>Glossata</taxon>
        <taxon>Ditrysia</taxon>
        <taxon>Gelechioidea</taxon>
        <taxon>Gelechiidae</taxon>
        <taxon>Apatetrinae</taxon>
        <taxon>Pectinophora</taxon>
    </lineage>
</organism>
<feature type="region of interest" description="Disordered" evidence="1">
    <location>
        <begin position="1"/>
        <end position="22"/>
    </location>
</feature>
<evidence type="ECO:0000313" key="2">
    <source>
        <dbReference type="EMBL" id="JAT90516.1"/>
    </source>
</evidence>
<dbReference type="EMBL" id="GDQN01000538">
    <property type="protein sequence ID" value="JAT90516.1"/>
    <property type="molecule type" value="Transcribed_RNA"/>
</dbReference>
<protein>
    <submittedName>
        <fullName evidence="2">Uncharacterized protein</fullName>
    </submittedName>
</protein>
<feature type="compositionally biased region" description="Polar residues" evidence="1">
    <location>
        <begin position="8"/>
        <end position="19"/>
    </location>
</feature>
<feature type="compositionally biased region" description="Polar residues" evidence="1">
    <location>
        <begin position="110"/>
        <end position="120"/>
    </location>
</feature>